<proteinExistence type="predicted"/>
<keyword evidence="2" id="KW-1185">Reference proteome</keyword>
<dbReference type="AlphaFoldDB" id="V2XJW7"/>
<organism evidence="1 2">
    <name type="scientific">Moniliophthora roreri (strain MCA 2997)</name>
    <name type="common">Cocoa frosty pod rot fungus</name>
    <name type="synonym">Crinipellis roreri</name>
    <dbReference type="NCBI Taxonomy" id="1381753"/>
    <lineage>
        <taxon>Eukaryota</taxon>
        <taxon>Fungi</taxon>
        <taxon>Dikarya</taxon>
        <taxon>Basidiomycota</taxon>
        <taxon>Agaricomycotina</taxon>
        <taxon>Agaricomycetes</taxon>
        <taxon>Agaricomycetidae</taxon>
        <taxon>Agaricales</taxon>
        <taxon>Marasmiineae</taxon>
        <taxon>Marasmiaceae</taxon>
        <taxon>Moniliophthora</taxon>
    </lineage>
</organism>
<comment type="caution">
    <text evidence="1">The sequence shown here is derived from an EMBL/GenBank/DDBJ whole genome shotgun (WGS) entry which is preliminary data.</text>
</comment>
<reference evidence="1 2" key="1">
    <citation type="journal article" date="2014" name="BMC Genomics">
        <title>Genome and secretome analysis of the hemibiotrophic fungal pathogen, Moniliophthora roreri, which causes frosty pod rot disease of cacao: mechanisms of the biotrophic and necrotrophic phases.</title>
        <authorList>
            <person name="Meinhardt L.W."/>
            <person name="Costa G.G.L."/>
            <person name="Thomazella D.P.T."/>
            <person name="Teixeira P.J.P.L."/>
            <person name="Carazzolle M.F."/>
            <person name="Schuster S.C."/>
            <person name="Carlson J.E."/>
            <person name="Guiltinan M.J."/>
            <person name="Mieczkowski P."/>
            <person name="Farmer A."/>
            <person name="Ramaraj T."/>
            <person name="Crozier J."/>
            <person name="Davis R.E."/>
            <person name="Shao J."/>
            <person name="Melnick R.L."/>
            <person name="Pereira G.A.G."/>
            <person name="Bailey B.A."/>
        </authorList>
    </citation>
    <scope>NUCLEOTIDE SEQUENCE [LARGE SCALE GENOMIC DNA]</scope>
    <source>
        <strain evidence="1 2">MCA 2997</strain>
    </source>
</reference>
<name>V2XJW7_MONRO</name>
<gene>
    <name evidence="1" type="ORF">Moror_12858</name>
</gene>
<evidence type="ECO:0000313" key="2">
    <source>
        <dbReference type="Proteomes" id="UP000017559"/>
    </source>
</evidence>
<dbReference type="Proteomes" id="UP000017559">
    <property type="component" value="Unassembled WGS sequence"/>
</dbReference>
<dbReference type="OrthoDB" id="10503307at2759"/>
<protein>
    <submittedName>
        <fullName evidence="1">Uncharacterized protein</fullName>
    </submittedName>
</protein>
<evidence type="ECO:0000313" key="1">
    <source>
        <dbReference type="EMBL" id="ESK94027.1"/>
    </source>
</evidence>
<dbReference type="EMBL" id="AWSO01000156">
    <property type="protein sequence ID" value="ESK94027.1"/>
    <property type="molecule type" value="Genomic_DNA"/>
</dbReference>
<accession>V2XJW7</accession>
<sequence length="339" mass="38285">MVKDMIPKPRSLRPGGCSAVAKIGEILSDENIMSLETYIAFKKSIRKTASDFLPDTTHKHYEYESVLWKGVVDKIKEQYPNVKQCVNLWPIVAYYDAWVVNSGLNSPASPDHHRSTVAGSERVEKLIAWSEKPILQRHPLASSPNILTDEQHRMELTNFLRINGMTDMLPALYSFGILHDGHLHILMSLDNGDREKVMTGILARPDMIEFVKHLKHVASVKAMLISAFRDNGTHTSAFPDFLTYMNQAYQCPSHRFSGSFSQKLSDFLRSQQLEVLVPIATTLYGITGDVQFGRLCKLSAEAFDSFMIDDTLEVSAFHQRVLHLAFQKARLQTALADTM</sequence>
<dbReference type="KEGG" id="mrr:Moror_12858"/>
<dbReference type="HOGENOM" id="CLU_765232_0_0_1"/>